<keyword evidence="4" id="KW-0663">Pyridoxal phosphate</keyword>
<reference evidence="8" key="1">
    <citation type="submission" date="2020-07" db="EMBL/GenBank/DDBJ databases">
        <title>Complete genome sequencing of Clostridia bacterium strain 12CBH8.</title>
        <authorList>
            <person name="Sakamoto M."/>
            <person name="Murakami T."/>
            <person name="Mori H."/>
        </authorList>
    </citation>
    <scope>NUCLEOTIDE SEQUENCE [LARGE SCALE GENOMIC DNA]</scope>
    <source>
        <strain evidence="8">12CBH8</strain>
    </source>
</reference>
<accession>A0A7I8D034</accession>
<evidence type="ECO:0000256" key="3">
    <source>
        <dbReference type="ARBA" id="ARBA00012239"/>
    </source>
</evidence>
<dbReference type="RefSeq" id="WP_215533594.1">
    <property type="nucleotide sequence ID" value="NZ_AP023321.1"/>
</dbReference>
<keyword evidence="8" id="KW-1185">Reference proteome</keyword>
<comment type="cofactor">
    <cofactor evidence="1">
        <name>pyridoxal 5'-phosphate</name>
        <dbReference type="ChEBI" id="CHEBI:597326"/>
    </cofactor>
</comment>
<dbReference type="InterPro" id="IPR015421">
    <property type="entry name" value="PyrdxlP-dep_Trfase_major"/>
</dbReference>
<comment type="similarity">
    <text evidence="2">Belongs to the class-V pyridoxal-phosphate-dependent aminotransferase family. Csd subfamily.</text>
</comment>
<dbReference type="EC" id="2.8.1.7" evidence="3"/>
<dbReference type="PANTHER" id="PTHR43586">
    <property type="entry name" value="CYSTEINE DESULFURASE"/>
    <property type="match status" value="1"/>
</dbReference>
<comment type="catalytic activity">
    <reaction evidence="5">
        <text>(sulfur carrier)-H + L-cysteine = (sulfur carrier)-SH + L-alanine</text>
        <dbReference type="Rhea" id="RHEA:43892"/>
        <dbReference type="Rhea" id="RHEA-COMP:14737"/>
        <dbReference type="Rhea" id="RHEA-COMP:14739"/>
        <dbReference type="ChEBI" id="CHEBI:29917"/>
        <dbReference type="ChEBI" id="CHEBI:35235"/>
        <dbReference type="ChEBI" id="CHEBI:57972"/>
        <dbReference type="ChEBI" id="CHEBI:64428"/>
        <dbReference type="EC" id="2.8.1.7"/>
    </reaction>
</comment>
<evidence type="ECO:0000313" key="8">
    <source>
        <dbReference type="Proteomes" id="UP000593890"/>
    </source>
</evidence>
<sequence>MIYLDNAATTWPKPPCVLKAMTKALEEFGANPGRSGHQMSMDTAEAIYECRREAASFFGAPSPDDVAFTINCTHAVNLALKGILKPGDHVVTSNLEHNAMMRPLEALRRKGISYTAAKVEPGDDDQTIRNFEEAIRPNTKMIASMHASNVFGVRLPIERLGELAKKRGLFFLVDAAQTAGILPIHMQEMGIDFLCIPGHKGLYGPMGTGMLVTDCGEKLDTLLEGGTGSRSVELTQPLYMPDRLESGTVNTPGIVALHAGIQFVEEQGMDGILQHETELMQRFYDAICDQKEVQFYTPRPDGIHILPVVSFNLGDLPSTEAARYYDEAEVALRPGLHCAPCAHRAFGTLEQGTMRLCPSIFTTQDEVDEVINSTLKIINKL</sequence>
<feature type="domain" description="Aminotransferase class V" evidence="6">
    <location>
        <begin position="2"/>
        <end position="369"/>
    </location>
</feature>
<evidence type="ECO:0000313" key="7">
    <source>
        <dbReference type="EMBL" id="BCI60117.1"/>
    </source>
</evidence>
<proteinExistence type="inferred from homology"/>
<dbReference type="PIRSF" id="PIRSF005572">
    <property type="entry name" value="NifS"/>
    <property type="match status" value="1"/>
</dbReference>
<dbReference type="KEGG" id="sman:C12CBH8_07560"/>
<evidence type="ECO:0000256" key="4">
    <source>
        <dbReference type="ARBA" id="ARBA00022898"/>
    </source>
</evidence>
<dbReference type="GO" id="GO:0031071">
    <property type="term" value="F:cysteine desulfurase activity"/>
    <property type="evidence" value="ECO:0007669"/>
    <property type="project" value="UniProtKB-EC"/>
</dbReference>
<dbReference type="AlphaFoldDB" id="A0A7I8D034"/>
<dbReference type="InterPro" id="IPR015422">
    <property type="entry name" value="PyrdxlP-dep_Trfase_small"/>
</dbReference>
<dbReference type="EMBL" id="AP023321">
    <property type="protein sequence ID" value="BCI60117.1"/>
    <property type="molecule type" value="Genomic_DNA"/>
</dbReference>
<protein>
    <recommendedName>
        <fullName evidence="3">cysteine desulfurase</fullName>
        <ecNumber evidence="3">2.8.1.7</ecNumber>
    </recommendedName>
</protein>
<dbReference type="Pfam" id="PF00266">
    <property type="entry name" value="Aminotran_5"/>
    <property type="match status" value="1"/>
</dbReference>
<evidence type="ECO:0000259" key="6">
    <source>
        <dbReference type="Pfam" id="PF00266"/>
    </source>
</evidence>
<dbReference type="InterPro" id="IPR015424">
    <property type="entry name" value="PyrdxlP-dep_Trfase"/>
</dbReference>
<dbReference type="Proteomes" id="UP000593890">
    <property type="component" value="Chromosome"/>
</dbReference>
<gene>
    <name evidence="7" type="ORF">C12CBH8_07560</name>
</gene>
<dbReference type="NCBIfam" id="TIGR01977">
    <property type="entry name" value="am_tr_V_EF2568"/>
    <property type="match status" value="1"/>
</dbReference>
<dbReference type="Gene3D" id="3.40.640.10">
    <property type="entry name" value="Type I PLP-dependent aspartate aminotransferase-like (Major domain)"/>
    <property type="match status" value="1"/>
</dbReference>
<name>A0A7I8D034_9FIRM</name>
<dbReference type="Gene3D" id="3.90.1150.10">
    <property type="entry name" value="Aspartate Aminotransferase, domain 1"/>
    <property type="match status" value="1"/>
</dbReference>
<dbReference type="InterPro" id="IPR016454">
    <property type="entry name" value="Cysteine_dSase"/>
</dbReference>
<dbReference type="InterPro" id="IPR000192">
    <property type="entry name" value="Aminotrans_V_dom"/>
</dbReference>
<evidence type="ECO:0000256" key="1">
    <source>
        <dbReference type="ARBA" id="ARBA00001933"/>
    </source>
</evidence>
<dbReference type="PANTHER" id="PTHR43586:SF4">
    <property type="entry name" value="ISOPENICILLIN N EPIMERASE"/>
    <property type="match status" value="1"/>
</dbReference>
<evidence type="ECO:0000256" key="5">
    <source>
        <dbReference type="ARBA" id="ARBA00050776"/>
    </source>
</evidence>
<organism evidence="7 8">
    <name type="scientific">Solibaculum mannosilyticum</name>
    <dbReference type="NCBI Taxonomy" id="2780922"/>
    <lineage>
        <taxon>Bacteria</taxon>
        <taxon>Bacillati</taxon>
        <taxon>Bacillota</taxon>
        <taxon>Clostridia</taxon>
        <taxon>Eubacteriales</taxon>
        <taxon>Oscillospiraceae</taxon>
        <taxon>Solibaculum</taxon>
    </lineage>
</organism>
<dbReference type="SUPFAM" id="SSF53383">
    <property type="entry name" value="PLP-dependent transferases"/>
    <property type="match status" value="1"/>
</dbReference>
<evidence type="ECO:0000256" key="2">
    <source>
        <dbReference type="ARBA" id="ARBA00010447"/>
    </source>
</evidence>
<dbReference type="InterPro" id="IPR010969">
    <property type="entry name" value="Cys_dSase-rel_unknwn_funct"/>
</dbReference>